<keyword evidence="5" id="KW-0735">Signal-anchor</keyword>
<dbReference type="Gene3D" id="1.20.5.170">
    <property type="match status" value="1"/>
</dbReference>
<evidence type="ECO:0000256" key="9">
    <source>
        <dbReference type="ARBA" id="ARBA00023136"/>
    </source>
</evidence>
<keyword evidence="11" id="KW-0804">Transcription</keyword>
<keyword evidence="4" id="KW-0256">Endoplasmic reticulum</keyword>
<feature type="compositionally biased region" description="Low complexity" evidence="15">
    <location>
        <begin position="368"/>
        <end position="378"/>
    </location>
</feature>
<evidence type="ECO:0000256" key="13">
    <source>
        <dbReference type="ARBA" id="ARBA00023242"/>
    </source>
</evidence>
<keyword evidence="12" id="KW-0325">Glycoprotein</keyword>
<keyword evidence="10" id="KW-0010">Activator</keyword>
<reference evidence="17 18" key="1">
    <citation type="submission" date="2019-09" db="EMBL/GenBank/DDBJ databases">
        <title>Bird 10,000 Genomes (B10K) Project - Family phase.</title>
        <authorList>
            <person name="Zhang G."/>
        </authorList>
    </citation>
    <scope>NUCLEOTIDE SEQUENCE [LARGE SCALE GENOMIC DNA]</scope>
    <source>
        <strain evidence="17">B10K-DU-005-78</strain>
        <tissue evidence="17">Mixed tissue sample</tissue>
    </source>
</reference>
<sequence>MMWPEELPVLTDEDLLDFLLKDDGPYPEIPGEENGLLEDCDLPDSELLDKELDHFINSLLRPFEDEPGTLQGYGYSPGDSDSGISVDQHLSHSLDSNLASISQNSYTVQDDHNYSLHQDWPVLESVMSDTAEGDVSIDLGKWFCMGSFYGHLLLCVLSGCIFAVFQSDFPELVLTVEERQLLKKEGVPLPLHLPLTKAEEQVLKKVRRKIRNKQLAQDSRRRRKIYIDVLEHRVAACTAQNQELEKKVEVLQKENMSLLKQLQRLQALVAMSTTKSTIRRTCTMVSGFSPGVCEVVSAVLVKAGNDRAGSPFLAVLSQQICEFPNQVATVVQGDAALEGFSPEPEDHLLFGSLSQSWEEEQSPPSPDPTSSFSSNSSSGLPTAAGSELGCLHQPQEQCFQCDPLQAAVLATLKGKRQEWVEYAAGVVIQQHLANEM</sequence>
<evidence type="ECO:0000256" key="6">
    <source>
        <dbReference type="ARBA" id="ARBA00022989"/>
    </source>
</evidence>
<dbReference type="EMBL" id="VXAJ01000447">
    <property type="protein sequence ID" value="NXK11054.1"/>
    <property type="molecule type" value="Genomic_DNA"/>
</dbReference>
<evidence type="ECO:0000256" key="11">
    <source>
        <dbReference type="ARBA" id="ARBA00023163"/>
    </source>
</evidence>
<dbReference type="GO" id="GO:0000978">
    <property type="term" value="F:RNA polymerase II cis-regulatory region sequence-specific DNA binding"/>
    <property type="evidence" value="ECO:0007669"/>
    <property type="project" value="TreeGrafter"/>
</dbReference>
<evidence type="ECO:0000256" key="7">
    <source>
        <dbReference type="ARBA" id="ARBA00023015"/>
    </source>
</evidence>
<keyword evidence="3" id="KW-0812">Transmembrane</keyword>
<evidence type="ECO:0000256" key="2">
    <source>
        <dbReference type="ARBA" id="ARBA00009050"/>
    </source>
</evidence>
<evidence type="ECO:0000259" key="16">
    <source>
        <dbReference type="PROSITE" id="PS50217"/>
    </source>
</evidence>
<evidence type="ECO:0000313" key="18">
    <source>
        <dbReference type="Proteomes" id="UP000555649"/>
    </source>
</evidence>
<dbReference type="InterPro" id="IPR004827">
    <property type="entry name" value="bZIP"/>
</dbReference>
<comment type="similarity">
    <text evidence="2">Belongs to the bZIP family. ATF subfamily.</text>
</comment>
<keyword evidence="7" id="KW-0805">Transcription regulation</keyword>
<keyword evidence="9" id="KW-0472">Membrane</keyword>
<protein>
    <submittedName>
        <fullName evidence="17">CR3L3 protein</fullName>
    </submittedName>
</protein>
<proteinExistence type="inferred from homology"/>
<feature type="coiled-coil region" evidence="14">
    <location>
        <begin position="227"/>
        <end position="268"/>
    </location>
</feature>
<organism evidence="17 18">
    <name type="scientific">Herpetotheres cachinnans</name>
    <name type="common">Laughing falcon</name>
    <name type="synonym">Falco cachinnans</name>
    <dbReference type="NCBI Taxonomy" id="56343"/>
    <lineage>
        <taxon>Eukaryota</taxon>
        <taxon>Metazoa</taxon>
        <taxon>Chordata</taxon>
        <taxon>Craniata</taxon>
        <taxon>Vertebrata</taxon>
        <taxon>Euteleostomi</taxon>
        <taxon>Archelosauria</taxon>
        <taxon>Archosauria</taxon>
        <taxon>Dinosauria</taxon>
        <taxon>Saurischia</taxon>
        <taxon>Theropoda</taxon>
        <taxon>Coelurosauria</taxon>
        <taxon>Aves</taxon>
        <taxon>Neognathae</taxon>
        <taxon>Neoaves</taxon>
        <taxon>Telluraves</taxon>
        <taxon>Australaves</taxon>
        <taxon>Falconiformes</taxon>
        <taxon>Falconidae</taxon>
        <taxon>Herpetotheres</taxon>
    </lineage>
</organism>
<keyword evidence="14" id="KW-0175">Coiled coil</keyword>
<dbReference type="Proteomes" id="UP000555649">
    <property type="component" value="Unassembled WGS sequence"/>
</dbReference>
<evidence type="ECO:0000256" key="1">
    <source>
        <dbReference type="ARBA" id="ARBA00004648"/>
    </source>
</evidence>
<comment type="caution">
    <text evidence="17">The sequence shown here is derived from an EMBL/GenBank/DDBJ whole genome shotgun (WGS) entry which is preliminary data.</text>
</comment>
<evidence type="ECO:0000256" key="12">
    <source>
        <dbReference type="ARBA" id="ARBA00023180"/>
    </source>
</evidence>
<dbReference type="FunFam" id="1.20.5.170:FF:000042">
    <property type="entry name" value="Cyclic AMP-responsive element-binding protein 3-like protein 3"/>
    <property type="match status" value="1"/>
</dbReference>
<feature type="region of interest" description="Disordered" evidence="15">
    <location>
        <begin position="354"/>
        <end position="380"/>
    </location>
</feature>
<keyword evidence="6" id="KW-1133">Transmembrane helix</keyword>
<dbReference type="InterPro" id="IPR046347">
    <property type="entry name" value="bZIP_sf"/>
</dbReference>
<dbReference type="CDD" id="cd14689">
    <property type="entry name" value="bZIP_CREB3"/>
    <property type="match status" value="1"/>
</dbReference>
<dbReference type="SMART" id="SM00338">
    <property type="entry name" value="BRLZ"/>
    <property type="match status" value="1"/>
</dbReference>
<comment type="subcellular location">
    <subcellularLocation>
        <location evidence="1">Endoplasmic reticulum membrane</location>
        <topology evidence="1">Single-pass type II membrane protein</topology>
    </subcellularLocation>
</comment>
<dbReference type="Pfam" id="PF00170">
    <property type="entry name" value="bZIP_1"/>
    <property type="match status" value="1"/>
</dbReference>
<keyword evidence="8" id="KW-0238">DNA-binding</keyword>
<accession>A0A7L0GT61</accession>
<evidence type="ECO:0000256" key="14">
    <source>
        <dbReference type="SAM" id="Coils"/>
    </source>
</evidence>
<dbReference type="PANTHER" id="PTHR45996">
    <property type="entry name" value="AGAP001464-PB"/>
    <property type="match status" value="1"/>
</dbReference>
<evidence type="ECO:0000256" key="4">
    <source>
        <dbReference type="ARBA" id="ARBA00022824"/>
    </source>
</evidence>
<gene>
    <name evidence="17" type="primary">Creb3l3_0</name>
    <name evidence="17" type="ORF">HERCAC_R14225</name>
</gene>
<feature type="domain" description="BZIP" evidence="16">
    <location>
        <begin position="202"/>
        <end position="265"/>
    </location>
</feature>
<keyword evidence="18" id="KW-1185">Reference proteome</keyword>
<dbReference type="SUPFAM" id="SSF57959">
    <property type="entry name" value="Leucine zipper domain"/>
    <property type="match status" value="1"/>
</dbReference>
<evidence type="ECO:0000256" key="5">
    <source>
        <dbReference type="ARBA" id="ARBA00022968"/>
    </source>
</evidence>
<dbReference type="InterPro" id="IPR051381">
    <property type="entry name" value="CREB_ATF_subfamily"/>
</dbReference>
<evidence type="ECO:0000256" key="3">
    <source>
        <dbReference type="ARBA" id="ARBA00022692"/>
    </source>
</evidence>
<dbReference type="PANTHER" id="PTHR45996:SF4">
    <property type="entry name" value="CYCLIC AMP-RESPONSIVE ELEMENT-BINDING PROTEIN 3"/>
    <property type="match status" value="1"/>
</dbReference>
<evidence type="ECO:0000256" key="15">
    <source>
        <dbReference type="SAM" id="MobiDB-lite"/>
    </source>
</evidence>
<dbReference type="AlphaFoldDB" id="A0A7L0GT61"/>
<feature type="non-terminal residue" evidence="17">
    <location>
        <position position="1"/>
    </location>
</feature>
<feature type="non-terminal residue" evidence="17">
    <location>
        <position position="436"/>
    </location>
</feature>
<evidence type="ECO:0000313" key="17">
    <source>
        <dbReference type="EMBL" id="NXK11054.1"/>
    </source>
</evidence>
<evidence type="ECO:0000256" key="8">
    <source>
        <dbReference type="ARBA" id="ARBA00023125"/>
    </source>
</evidence>
<name>A0A7L0GT61_HERCA</name>
<dbReference type="PROSITE" id="PS50217">
    <property type="entry name" value="BZIP"/>
    <property type="match status" value="1"/>
</dbReference>
<dbReference type="GO" id="GO:0000981">
    <property type="term" value="F:DNA-binding transcription factor activity, RNA polymerase II-specific"/>
    <property type="evidence" value="ECO:0007669"/>
    <property type="project" value="TreeGrafter"/>
</dbReference>
<dbReference type="GO" id="GO:0005789">
    <property type="term" value="C:endoplasmic reticulum membrane"/>
    <property type="evidence" value="ECO:0007669"/>
    <property type="project" value="UniProtKB-SubCell"/>
</dbReference>
<keyword evidence="13" id="KW-0539">Nucleus</keyword>
<dbReference type="GO" id="GO:0005634">
    <property type="term" value="C:nucleus"/>
    <property type="evidence" value="ECO:0007669"/>
    <property type="project" value="TreeGrafter"/>
</dbReference>
<evidence type="ECO:0000256" key="10">
    <source>
        <dbReference type="ARBA" id="ARBA00023159"/>
    </source>
</evidence>